<comment type="caution">
    <text evidence="3">The sequence shown here is derived from an EMBL/GenBank/DDBJ whole genome shotgun (WGS) entry which is preliminary data.</text>
</comment>
<comment type="similarity">
    <text evidence="1">Belongs to the bacterial solute-binding protein 8 family.</text>
</comment>
<dbReference type="InterPro" id="IPR050902">
    <property type="entry name" value="ABC_Transporter_SBP"/>
</dbReference>
<organism evidence="3 4">
    <name type="scientific">Caldanaerobacter subterraneus</name>
    <dbReference type="NCBI Taxonomy" id="911092"/>
    <lineage>
        <taxon>Bacteria</taxon>
        <taxon>Bacillati</taxon>
        <taxon>Bacillota</taxon>
        <taxon>Clostridia</taxon>
        <taxon>Thermoanaerobacterales</taxon>
        <taxon>Thermoanaerobacteraceae</taxon>
        <taxon>Caldanaerobacter</taxon>
    </lineage>
</organism>
<dbReference type="PANTHER" id="PTHR30535:SF34">
    <property type="entry name" value="MOLYBDATE-BINDING PROTEIN MOLA"/>
    <property type="match status" value="1"/>
</dbReference>
<accession>A0A357VNA9</accession>
<dbReference type="RefSeq" id="WP_278429257.1">
    <property type="nucleotide sequence ID" value="NZ_DOLB01000118.1"/>
</dbReference>
<dbReference type="Gene3D" id="3.40.50.1980">
    <property type="entry name" value="Nitrogenase molybdenum iron protein domain"/>
    <property type="match status" value="1"/>
</dbReference>
<dbReference type="EMBL" id="DOLB01000118">
    <property type="protein sequence ID" value="HBT49768.1"/>
    <property type="molecule type" value="Genomic_DNA"/>
</dbReference>
<evidence type="ECO:0000256" key="1">
    <source>
        <dbReference type="ARBA" id="ARBA00008814"/>
    </source>
</evidence>
<name>A0A357VNA9_9THEO</name>
<evidence type="ECO:0000259" key="2">
    <source>
        <dbReference type="PROSITE" id="PS50983"/>
    </source>
</evidence>
<reference evidence="3 4" key="1">
    <citation type="journal article" date="2018" name="Nat. Biotechnol.">
        <title>A standardized bacterial taxonomy based on genome phylogeny substantially revises the tree of life.</title>
        <authorList>
            <person name="Parks D.H."/>
            <person name="Chuvochina M."/>
            <person name="Waite D.W."/>
            <person name="Rinke C."/>
            <person name="Skarshewski A."/>
            <person name="Chaumeil P.A."/>
            <person name="Hugenholtz P."/>
        </authorList>
    </citation>
    <scope>NUCLEOTIDE SEQUENCE [LARGE SCALE GENOMIC DNA]</scope>
    <source>
        <strain evidence="3">UBA12544</strain>
    </source>
</reference>
<dbReference type="InterPro" id="IPR002491">
    <property type="entry name" value="ABC_transptr_periplasmic_BD"/>
</dbReference>
<evidence type="ECO:0000313" key="3">
    <source>
        <dbReference type="EMBL" id="HBT49768.1"/>
    </source>
</evidence>
<dbReference type="SUPFAM" id="SSF53807">
    <property type="entry name" value="Helical backbone' metal receptor"/>
    <property type="match status" value="1"/>
</dbReference>
<sequence>PFMAVNAKNVADTLGQKGSVMIEKEKLLAWDPDIIFIDEGNLDLVKQDYQKNPDFYNSLKAVKNGNVYGILPYNQYSTNVDTALVDSYWVGKVIYPEKFNDVDPVEKAKEIYAKFFGEKGKVLYDKMKEVYGGFEKIKF</sequence>
<dbReference type="PROSITE" id="PS50983">
    <property type="entry name" value="FE_B12_PBP"/>
    <property type="match status" value="1"/>
</dbReference>
<feature type="domain" description="Fe/B12 periplasmic-binding" evidence="2">
    <location>
        <begin position="1"/>
        <end position="98"/>
    </location>
</feature>
<dbReference type="PANTHER" id="PTHR30535">
    <property type="entry name" value="VITAMIN B12-BINDING PROTEIN"/>
    <property type="match status" value="1"/>
</dbReference>
<evidence type="ECO:0000313" key="4">
    <source>
        <dbReference type="Proteomes" id="UP000264445"/>
    </source>
</evidence>
<feature type="non-terminal residue" evidence="3">
    <location>
        <position position="1"/>
    </location>
</feature>
<protein>
    <recommendedName>
        <fullName evidence="2">Fe/B12 periplasmic-binding domain-containing protein</fullName>
    </recommendedName>
</protein>
<dbReference type="Proteomes" id="UP000264445">
    <property type="component" value="Unassembled WGS sequence"/>
</dbReference>
<proteinExistence type="inferred from homology"/>
<dbReference type="Pfam" id="PF01497">
    <property type="entry name" value="Peripla_BP_2"/>
    <property type="match status" value="1"/>
</dbReference>
<dbReference type="AlphaFoldDB" id="A0A357VNA9"/>
<gene>
    <name evidence="3" type="ORF">DEA61_08090</name>
</gene>